<gene>
    <name evidence="1" type="ORF">A2Z11_01370</name>
</gene>
<comment type="caution">
    <text evidence="1">The sequence shown here is derived from an EMBL/GenBank/DDBJ whole genome shotgun (WGS) entry which is preliminary data.</text>
</comment>
<protein>
    <submittedName>
        <fullName evidence="1">Uncharacterized protein</fullName>
    </submittedName>
</protein>
<accession>A0A1G1WCW4</accession>
<dbReference type="Proteomes" id="UP000176389">
    <property type="component" value="Unassembled WGS sequence"/>
</dbReference>
<dbReference type="STRING" id="1802596.A2Z11_01370"/>
<evidence type="ECO:0000313" key="2">
    <source>
        <dbReference type="Proteomes" id="UP000176389"/>
    </source>
</evidence>
<proteinExistence type="predicted"/>
<name>A0A1G1WCW4_9BACT</name>
<dbReference type="EMBL" id="MHCS01000054">
    <property type="protein sequence ID" value="OGY25127.1"/>
    <property type="molecule type" value="Genomic_DNA"/>
</dbReference>
<organism evidence="1 2">
    <name type="scientific">Candidatus Woykebacteria bacterium RBG_16_43_9</name>
    <dbReference type="NCBI Taxonomy" id="1802596"/>
    <lineage>
        <taxon>Bacteria</taxon>
        <taxon>Candidatus Woykeibacteriota</taxon>
    </lineage>
</organism>
<reference evidence="1 2" key="1">
    <citation type="journal article" date="2016" name="Nat. Commun.">
        <title>Thousands of microbial genomes shed light on interconnected biogeochemical processes in an aquifer system.</title>
        <authorList>
            <person name="Anantharaman K."/>
            <person name="Brown C.T."/>
            <person name="Hug L.A."/>
            <person name="Sharon I."/>
            <person name="Castelle C.J."/>
            <person name="Probst A.J."/>
            <person name="Thomas B.C."/>
            <person name="Singh A."/>
            <person name="Wilkins M.J."/>
            <person name="Karaoz U."/>
            <person name="Brodie E.L."/>
            <person name="Williams K.H."/>
            <person name="Hubbard S.S."/>
            <person name="Banfield J.F."/>
        </authorList>
    </citation>
    <scope>NUCLEOTIDE SEQUENCE [LARGE SCALE GENOMIC DNA]</scope>
</reference>
<sequence length="311" mass="34555">MLNLFKKDKKNSKHFQTLSEQLEKRKSIVLEEFKGKHKEAISWAKKKGIKPSEIAQKGAKGLAVTVATSAMVLSAGVAPSGQLPSKELEVKKEINRQVAGSDVEVLIKARKDVSPQVKKALSRVNLYDEKKIEKQLSKILKVPVKAQLDGIRLNATYGIMGYESHLARFPGDNLSTHFQSEVEYKRFAKASMAGGPGAWGYIAPSQKDLTSKDIEKEKYYLVAQTFLSPNWGTSQAKDWFRHRKMVVVNPQNGRVAIGVLEDAGPEKSTGRAFGGSPEIFEELDLFNSGPRVLMYFVDDPKDNISLGRYGI</sequence>
<dbReference type="AlphaFoldDB" id="A0A1G1WCW4"/>
<evidence type="ECO:0000313" key="1">
    <source>
        <dbReference type="EMBL" id="OGY25127.1"/>
    </source>
</evidence>